<protein>
    <submittedName>
        <fullName evidence="2">Uncharacterized protein</fullName>
    </submittedName>
</protein>
<proteinExistence type="predicted"/>
<keyword evidence="3" id="KW-1185">Reference proteome</keyword>
<gene>
    <name evidence="2" type="ORF">CALMAC_LOCUS8949</name>
</gene>
<evidence type="ECO:0000256" key="1">
    <source>
        <dbReference type="SAM" id="SignalP"/>
    </source>
</evidence>
<evidence type="ECO:0000313" key="3">
    <source>
        <dbReference type="Proteomes" id="UP000410492"/>
    </source>
</evidence>
<evidence type="ECO:0000313" key="2">
    <source>
        <dbReference type="EMBL" id="VEN47062.1"/>
    </source>
</evidence>
<reference evidence="2 3" key="1">
    <citation type="submission" date="2019-01" db="EMBL/GenBank/DDBJ databases">
        <authorList>
            <person name="Sayadi A."/>
        </authorList>
    </citation>
    <scope>NUCLEOTIDE SEQUENCE [LARGE SCALE GENOMIC DNA]</scope>
</reference>
<feature type="signal peptide" evidence="1">
    <location>
        <begin position="1"/>
        <end position="24"/>
    </location>
</feature>
<sequence>MLFLKNIFVALLLIATFIGTSVEGRNDECHQPKDCAHLKKDCEHATQLARDEGSPKTYRAKCVWSGVRWVCRCLNR</sequence>
<accession>A0A653CGM6</accession>
<keyword evidence="1" id="KW-0732">Signal</keyword>
<dbReference type="EMBL" id="CAACVG010007783">
    <property type="protein sequence ID" value="VEN47062.1"/>
    <property type="molecule type" value="Genomic_DNA"/>
</dbReference>
<dbReference type="Proteomes" id="UP000410492">
    <property type="component" value="Unassembled WGS sequence"/>
</dbReference>
<name>A0A653CGM6_CALMS</name>
<feature type="chain" id="PRO_5025053741" evidence="1">
    <location>
        <begin position="25"/>
        <end position="76"/>
    </location>
</feature>
<dbReference type="AlphaFoldDB" id="A0A653CGM6"/>
<organism evidence="2 3">
    <name type="scientific">Callosobruchus maculatus</name>
    <name type="common">Southern cowpea weevil</name>
    <name type="synonym">Pulse bruchid</name>
    <dbReference type="NCBI Taxonomy" id="64391"/>
    <lineage>
        <taxon>Eukaryota</taxon>
        <taxon>Metazoa</taxon>
        <taxon>Ecdysozoa</taxon>
        <taxon>Arthropoda</taxon>
        <taxon>Hexapoda</taxon>
        <taxon>Insecta</taxon>
        <taxon>Pterygota</taxon>
        <taxon>Neoptera</taxon>
        <taxon>Endopterygota</taxon>
        <taxon>Coleoptera</taxon>
        <taxon>Polyphaga</taxon>
        <taxon>Cucujiformia</taxon>
        <taxon>Chrysomeloidea</taxon>
        <taxon>Chrysomelidae</taxon>
        <taxon>Bruchinae</taxon>
        <taxon>Bruchini</taxon>
        <taxon>Callosobruchus</taxon>
    </lineage>
</organism>